<dbReference type="Proteomes" id="UP000187203">
    <property type="component" value="Unassembled WGS sequence"/>
</dbReference>
<dbReference type="EMBL" id="AWUE01014012">
    <property type="protein sequence ID" value="OMP05400.1"/>
    <property type="molecule type" value="Genomic_DNA"/>
</dbReference>
<accession>A0A1R3KE76</accession>
<name>A0A1R3KE76_9ROSI</name>
<comment type="caution">
    <text evidence="1">The sequence shown here is derived from an EMBL/GenBank/DDBJ whole genome shotgun (WGS) entry which is preliminary data.</text>
</comment>
<protein>
    <submittedName>
        <fullName evidence="1">Uncharacterized protein</fullName>
    </submittedName>
</protein>
<evidence type="ECO:0000313" key="2">
    <source>
        <dbReference type="Proteomes" id="UP000187203"/>
    </source>
</evidence>
<sequence>METTFEGFLASRWGPKLQIHSCGGQSEEEKKYYHRSKG</sequence>
<dbReference type="AlphaFoldDB" id="A0A1R3KE76"/>
<organism evidence="1 2">
    <name type="scientific">Corchorus olitorius</name>
    <dbReference type="NCBI Taxonomy" id="93759"/>
    <lineage>
        <taxon>Eukaryota</taxon>
        <taxon>Viridiplantae</taxon>
        <taxon>Streptophyta</taxon>
        <taxon>Embryophyta</taxon>
        <taxon>Tracheophyta</taxon>
        <taxon>Spermatophyta</taxon>
        <taxon>Magnoliopsida</taxon>
        <taxon>eudicotyledons</taxon>
        <taxon>Gunneridae</taxon>
        <taxon>Pentapetalae</taxon>
        <taxon>rosids</taxon>
        <taxon>malvids</taxon>
        <taxon>Malvales</taxon>
        <taxon>Malvaceae</taxon>
        <taxon>Grewioideae</taxon>
        <taxon>Apeibeae</taxon>
        <taxon>Corchorus</taxon>
    </lineage>
</organism>
<proteinExistence type="predicted"/>
<keyword evidence="2" id="KW-1185">Reference proteome</keyword>
<evidence type="ECO:0000313" key="1">
    <source>
        <dbReference type="EMBL" id="OMP05400.1"/>
    </source>
</evidence>
<gene>
    <name evidence="1" type="ORF">COLO4_08878</name>
</gene>
<reference evidence="2" key="1">
    <citation type="submission" date="2013-09" db="EMBL/GenBank/DDBJ databases">
        <title>Corchorus olitorius genome sequencing.</title>
        <authorList>
            <person name="Alam M."/>
            <person name="Haque M.S."/>
            <person name="Islam M.S."/>
            <person name="Emdad E.M."/>
            <person name="Islam M.M."/>
            <person name="Ahmed B."/>
            <person name="Halim A."/>
            <person name="Hossen Q.M.M."/>
            <person name="Hossain M.Z."/>
            <person name="Ahmed R."/>
            <person name="Khan M.M."/>
            <person name="Islam R."/>
            <person name="Rashid M.M."/>
            <person name="Khan S.A."/>
            <person name="Rahman M.S."/>
            <person name="Alam M."/>
            <person name="Yahiya A.S."/>
            <person name="Khan M.S."/>
            <person name="Azam M.S."/>
            <person name="Haque T."/>
            <person name="Lashkar M.Z.H."/>
            <person name="Akhand A.I."/>
            <person name="Morshed G."/>
            <person name="Roy S."/>
            <person name="Uddin K.S."/>
            <person name="Rabeya T."/>
            <person name="Hossain A.S."/>
            <person name="Chowdhury A."/>
            <person name="Snigdha A.R."/>
            <person name="Mortoza M.S."/>
            <person name="Matin S.A."/>
            <person name="Hoque S.M.E."/>
            <person name="Islam M.K."/>
            <person name="Roy D.K."/>
            <person name="Haider R."/>
            <person name="Moosa M.M."/>
            <person name="Elias S.M."/>
            <person name="Hasan A.M."/>
            <person name="Jahan S."/>
            <person name="Shafiuddin M."/>
            <person name="Mahmood N."/>
            <person name="Shommy N.S."/>
        </authorList>
    </citation>
    <scope>NUCLEOTIDE SEQUENCE [LARGE SCALE GENOMIC DNA]</scope>
    <source>
        <strain evidence="2">cv. O-4</strain>
    </source>
</reference>